<proteinExistence type="predicted"/>
<protein>
    <submittedName>
        <fullName evidence="2">Uncharacterized protein</fullName>
    </submittedName>
</protein>
<evidence type="ECO:0000256" key="1">
    <source>
        <dbReference type="SAM" id="MobiDB-lite"/>
    </source>
</evidence>
<sequence>IGHVCGGASQGWYGRRELFVALKLVAAAQRGLPVRTESLFLGVDLPLPRLHTNNNTHYENNVAYTTKENCTSSPDLIQLSDSDCNTSQMVDGGYRMMESEDGEGADERMSDPSGRMISHSTSVSSPASDSPTPTNSVHEKTW</sequence>
<keyword evidence="3" id="KW-1185">Reference proteome</keyword>
<feature type="compositionally biased region" description="Low complexity" evidence="1">
    <location>
        <begin position="118"/>
        <end position="136"/>
    </location>
</feature>
<name>A0AAW0VS09_CHEQU</name>
<dbReference type="EMBL" id="JARKIK010001621">
    <property type="protein sequence ID" value="KAK8719655.1"/>
    <property type="molecule type" value="Genomic_DNA"/>
</dbReference>
<evidence type="ECO:0000313" key="3">
    <source>
        <dbReference type="Proteomes" id="UP001445076"/>
    </source>
</evidence>
<feature type="region of interest" description="Disordered" evidence="1">
    <location>
        <begin position="74"/>
        <end position="142"/>
    </location>
</feature>
<dbReference type="AlphaFoldDB" id="A0AAW0VS09"/>
<feature type="non-terminal residue" evidence="2">
    <location>
        <position position="1"/>
    </location>
</feature>
<evidence type="ECO:0000313" key="2">
    <source>
        <dbReference type="EMBL" id="KAK8719655.1"/>
    </source>
</evidence>
<dbReference type="Proteomes" id="UP001445076">
    <property type="component" value="Unassembled WGS sequence"/>
</dbReference>
<organism evidence="2 3">
    <name type="scientific">Cherax quadricarinatus</name>
    <name type="common">Australian red claw crayfish</name>
    <dbReference type="NCBI Taxonomy" id="27406"/>
    <lineage>
        <taxon>Eukaryota</taxon>
        <taxon>Metazoa</taxon>
        <taxon>Ecdysozoa</taxon>
        <taxon>Arthropoda</taxon>
        <taxon>Crustacea</taxon>
        <taxon>Multicrustacea</taxon>
        <taxon>Malacostraca</taxon>
        <taxon>Eumalacostraca</taxon>
        <taxon>Eucarida</taxon>
        <taxon>Decapoda</taxon>
        <taxon>Pleocyemata</taxon>
        <taxon>Astacidea</taxon>
        <taxon>Parastacoidea</taxon>
        <taxon>Parastacidae</taxon>
        <taxon>Cherax</taxon>
    </lineage>
</organism>
<comment type="caution">
    <text evidence="2">The sequence shown here is derived from an EMBL/GenBank/DDBJ whole genome shotgun (WGS) entry which is preliminary data.</text>
</comment>
<gene>
    <name evidence="2" type="ORF">OTU49_013884</name>
</gene>
<feature type="non-terminal residue" evidence="2">
    <location>
        <position position="142"/>
    </location>
</feature>
<accession>A0AAW0VS09</accession>
<reference evidence="2 3" key="1">
    <citation type="journal article" date="2024" name="BMC Genomics">
        <title>Genome assembly of redclaw crayfish (Cherax quadricarinatus) provides insights into its immune adaptation and hypoxia tolerance.</title>
        <authorList>
            <person name="Liu Z."/>
            <person name="Zheng J."/>
            <person name="Li H."/>
            <person name="Fang K."/>
            <person name="Wang S."/>
            <person name="He J."/>
            <person name="Zhou D."/>
            <person name="Weng S."/>
            <person name="Chi M."/>
            <person name="Gu Z."/>
            <person name="He J."/>
            <person name="Li F."/>
            <person name="Wang M."/>
        </authorList>
    </citation>
    <scope>NUCLEOTIDE SEQUENCE [LARGE SCALE GENOMIC DNA]</scope>
    <source>
        <strain evidence="2">ZL_2023a</strain>
    </source>
</reference>
<feature type="compositionally biased region" description="Polar residues" evidence="1">
    <location>
        <begin position="74"/>
        <end position="89"/>
    </location>
</feature>